<feature type="chain" id="PRO_5018055393" description="Fatty-acid and retinol-binding protein 1" evidence="7">
    <location>
        <begin position="18"/>
        <end position="171"/>
    </location>
</feature>
<comment type="similarity">
    <text evidence="2">Belongs to the fatty-acid and retinol-binding protein (FARBP) family.</text>
</comment>
<keyword evidence="3" id="KW-0964">Secreted</keyword>
<feature type="signal peptide" evidence="7">
    <location>
        <begin position="1"/>
        <end position="17"/>
    </location>
</feature>
<dbReference type="OrthoDB" id="5808308at2759"/>
<organism evidence="8 9">
    <name type="scientific">Strongylus vulgaris</name>
    <name type="common">Blood worm</name>
    <dbReference type="NCBI Taxonomy" id="40348"/>
    <lineage>
        <taxon>Eukaryota</taxon>
        <taxon>Metazoa</taxon>
        <taxon>Ecdysozoa</taxon>
        <taxon>Nematoda</taxon>
        <taxon>Chromadorea</taxon>
        <taxon>Rhabditida</taxon>
        <taxon>Rhabditina</taxon>
        <taxon>Rhabditomorpha</taxon>
        <taxon>Strongyloidea</taxon>
        <taxon>Strongylidae</taxon>
        <taxon>Strongylus</taxon>
    </lineage>
</organism>
<dbReference type="GO" id="GO:0008289">
    <property type="term" value="F:lipid binding"/>
    <property type="evidence" value="ECO:0007669"/>
    <property type="project" value="UniProtKB-KW"/>
</dbReference>
<proteinExistence type="inferred from homology"/>
<dbReference type="Gene3D" id="1.20.120.1100">
    <property type="match status" value="1"/>
</dbReference>
<dbReference type="PANTHER" id="PTHR31418:SF3">
    <property type="entry name" value="FATTY ACID_RETINOL BINDING PROTEIN"/>
    <property type="match status" value="1"/>
</dbReference>
<evidence type="ECO:0000256" key="5">
    <source>
        <dbReference type="ARBA" id="ARBA00023054"/>
    </source>
</evidence>
<evidence type="ECO:0000256" key="2">
    <source>
        <dbReference type="ARBA" id="ARBA00006648"/>
    </source>
</evidence>
<name>A0A3P7IVQ9_STRVU</name>
<evidence type="ECO:0000313" key="9">
    <source>
        <dbReference type="Proteomes" id="UP000270094"/>
    </source>
</evidence>
<sequence>MGKSALIISSFIIFASALEVSDIPPEYRALLPKDLNQFIRNLSEEEKLALLTTFKNRNEPIEERLVHIFIAEIKKKSPQLGNMVERASDIIRDKIAALNPEAQAFAQKMRESGIQLVSKLIAGKVPSIAEVRKATSTLLTNYKELSIDAQEDYRKKFPLTSIALTGISRSV</sequence>
<dbReference type="InterPro" id="IPR008632">
    <property type="entry name" value="Gp-FAR-1"/>
</dbReference>
<gene>
    <name evidence="8" type="ORF">SVUK_LOCUS12078</name>
</gene>
<accession>A0A3P7IVQ9</accession>
<keyword evidence="5" id="KW-0175">Coiled coil</keyword>
<keyword evidence="4 7" id="KW-0732">Signal</keyword>
<dbReference type="AlphaFoldDB" id="A0A3P7IVQ9"/>
<comment type="subcellular location">
    <subcellularLocation>
        <location evidence="1">Secreted</location>
    </subcellularLocation>
</comment>
<reference evidence="8 9" key="1">
    <citation type="submission" date="2018-11" db="EMBL/GenBank/DDBJ databases">
        <authorList>
            <consortium name="Pathogen Informatics"/>
        </authorList>
    </citation>
    <scope>NUCLEOTIDE SEQUENCE [LARGE SCALE GENOMIC DNA]</scope>
</reference>
<protein>
    <recommendedName>
        <fullName evidence="10">Fatty-acid and retinol-binding protein 1</fullName>
    </recommendedName>
</protein>
<evidence type="ECO:0000256" key="4">
    <source>
        <dbReference type="ARBA" id="ARBA00022729"/>
    </source>
</evidence>
<dbReference type="GO" id="GO:0005576">
    <property type="term" value="C:extracellular region"/>
    <property type="evidence" value="ECO:0007669"/>
    <property type="project" value="UniProtKB-SubCell"/>
</dbReference>
<evidence type="ECO:0000313" key="8">
    <source>
        <dbReference type="EMBL" id="VDM77080.1"/>
    </source>
</evidence>
<dbReference type="Proteomes" id="UP000270094">
    <property type="component" value="Unassembled WGS sequence"/>
</dbReference>
<dbReference type="PANTHER" id="PTHR31418">
    <property type="entry name" value="FATTY-ACID AND RETINOL-BINDING PROTEIN 1"/>
    <property type="match status" value="1"/>
</dbReference>
<dbReference type="Pfam" id="PF05823">
    <property type="entry name" value="Gp-FAR-1"/>
    <property type="match status" value="1"/>
</dbReference>
<evidence type="ECO:0000256" key="7">
    <source>
        <dbReference type="SAM" id="SignalP"/>
    </source>
</evidence>
<keyword evidence="6" id="KW-0446">Lipid-binding</keyword>
<dbReference type="EMBL" id="UYYB01098388">
    <property type="protein sequence ID" value="VDM77080.1"/>
    <property type="molecule type" value="Genomic_DNA"/>
</dbReference>
<evidence type="ECO:0000256" key="1">
    <source>
        <dbReference type="ARBA" id="ARBA00004613"/>
    </source>
</evidence>
<keyword evidence="9" id="KW-1185">Reference proteome</keyword>
<evidence type="ECO:0000256" key="3">
    <source>
        <dbReference type="ARBA" id="ARBA00022525"/>
    </source>
</evidence>
<evidence type="ECO:0008006" key="10">
    <source>
        <dbReference type="Google" id="ProtNLM"/>
    </source>
</evidence>
<evidence type="ECO:0000256" key="6">
    <source>
        <dbReference type="ARBA" id="ARBA00023121"/>
    </source>
</evidence>